<organism evidence="1 2">
    <name type="scientific">Smallanthus sonchifolius</name>
    <dbReference type="NCBI Taxonomy" id="185202"/>
    <lineage>
        <taxon>Eukaryota</taxon>
        <taxon>Viridiplantae</taxon>
        <taxon>Streptophyta</taxon>
        <taxon>Embryophyta</taxon>
        <taxon>Tracheophyta</taxon>
        <taxon>Spermatophyta</taxon>
        <taxon>Magnoliopsida</taxon>
        <taxon>eudicotyledons</taxon>
        <taxon>Gunneridae</taxon>
        <taxon>Pentapetalae</taxon>
        <taxon>asterids</taxon>
        <taxon>campanulids</taxon>
        <taxon>Asterales</taxon>
        <taxon>Asteraceae</taxon>
        <taxon>Asteroideae</taxon>
        <taxon>Heliantheae alliance</taxon>
        <taxon>Millerieae</taxon>
        <taxon>Smallanthus</taxon>
    </lineage>
</organism>
<dbReference type="Proteomes" id="UP001056120">
    <property type="component" value="Linkage Group LG18"/>
</dbReference>
<protein>
    <submittedName>
        <fullName evidence="1">Uncharacterized protein</fullName>
    </submittedName>
</protein>
<comment type="caution">
    <text evidence="1">The sequence shown here is derived from an EMBL/GenBank/DDBJ whole genome shotgun (WGS) entry which is preliminary data.</text>
</comment>
<keyword evidence="2" id="KW-1185">Reference proteome</keyword>
<evidence type="ECO:0000313" key="1">
    <source>
        <dbReference type="EMBL" id="KAI3756562.1"/>
    </source>
</evidence>
<reference evidence="2" key="1">
    <citation type="journal article" date="2022" name="Mol. Ecol. Resour.">
        <title>The genomes of chicory, endive, great burdock and yacon provide insights into Asteraceae palaeo-polyploidization history and plant inulin production.</title>
        <authorList>
            <person name="Fan W."/>
            <person name="Wang S."/>
            <person name="Wang H."/>
            <person name="Wang A."/>
            <person name="Jiang F."/>
            <person name="Liu H."/>
            <person name="Zhao H."/>
            <person name="Xu D."/>
            <person name="Zhang Y."/>
        </authorList>
    </citation>
    <scope>NUCLEOTIDE SEQUENCE [LARGE SCALE GENOMIC DNA]</scope>
    <source>
        <strain evidence="2">cv. Yunnan</strain>
    </source>
</reference>
<name>A0ACB9ECN2_9ASTR</name>
<reference evidence="1 2" key="2">
    <citation type="journal article" date="2022" name="Mol. Ecol. Resour.">
        <title>The genomes of chicory, endive, great burdock and yacon provide insights into Asteraceae paleo-polyploidization history and plant inulin production.</title>
        <authorList>
            <person name="Fan W."/>
            <person name="Wang S."/>
            <person name="Wang H."/>
            <person name="Wang A."/>
            <person name="Jiang F."/>
            <person name="Liu H."/>
            <person name="Zhao H."/>
            <person name="Xu D."/>
            <person name="Zhang Y."/>
        </authorList>
    </citation>
    <scope>NUCLEOTIDE SEQUENCE [LARGE SCALE GENOMIC DNA]</scope>
    <source>
        <strain evidence="2">cv. Yunnan</strain>
        <tissue evidence="1">Leaves</tissue>
    </source>
</reference>
<dbReference type="EMBL" id="CM042035">
    <property type="protein sequence ID" value="KAI3756562.1"/>
    <property type="molecule type" value="Genomic_DNA"/>
</dbReference>
<sequence length="299" mass="33694">MGGPLGSSIVDRKDGKKTKPITFCSSSRFAIKGLDQGHIQQARACDSRSQVASWWQVLWIINKSVEINVQASLMESCKFFILIFLIFTFMEVLDGKSTSKLCNHDKPHIQFPFKVNSLCKHNQTMLNFRGYGYLGVKSISNDPKKLTLTDPKDCVFEVFLNLNLDSTPFKYYHVVKNYTYLNCSTNLLGSFEPVPCLSGSKHFVYVVESSLHVPGSCEVVKTVLIPFAYSSYVSDDSFGLDLTWDSAGFKEFGEELGVVILVFVMVVGLLLGFVKVHCLKKSHRNEHEWEMLLGDLETL</sequence>
<accession>A0ACB9ECN2</accession>
<gene>
    <name evidence="1" type="ORF">L1987_56383</name>
</gene>
<evidence type="ECO:0000313" key="2">
    <source>
        <dbReference type="Proteomes" id="UP001056120"/>
    </source>
</evidence>
<proteinExistence type="predicted"/>